<feature type="non-terminal residue" evidence="7">
    <location>
        <position position="1"/>
    </location>
</feature>
<dbReference type="GO" id="GO:0005886">
    <property type="term" value="C:plasma membrane"/>
    <property type="evidence" value="ECO:0007669"/>
    <property type="project" value="TreeGrafter"/>
</dbReference>
<name>X1NJX9_9ZZZZ</name>
<evidence type="ECO:0000256" key="5">
    <source>
        <dbReference type="ARBA" id="ARBA00023014"/>
    </source>
</evidence>
<evidence type="ECO:0000256" key="4">
    <source>
        <dbReference type="ARBA" id="ARBA00023004"/>
    </source>
</evidence>
<protein>
    <recommendedName>
        <fullName evidence="6">Cysteine-rich domain-containing protein</fullName>
    </recommendedName>
</protein>
<keyword evidence="1" id="KW-0004">4Fe-4S</keyword>
<dbReference type="AlphaFoldDB" id="X1NJX9"/>
<reference evidence="7" key="1">
    <citation type="journal article" date="2014" name="Front. Microbiol.">
        <title>High frequency of phylogenetically diverse reductive dehalogenase-homologous genes in deep subseafloor sedimentary metagenomes.</title>
        <authorList>
            <person name="Kawai M."/>
            <person name="Futagami T."/>
            <person name="Toyoda A."/>
            <person name="Takaki Y."/>
            <person name="Nishi S."/>
            <person name="Hori S."/>
            <person name="Arai W."/>
            <person name="Tsubouchi T."/>
            <person name="Morono Y."/>
            <person name="Uchiyama I."/>
            <person name="Ito T."/>
            <person name="Fujiyama A."/>
            <person name="Inagaki F."/>
            <person name="Takami H."/>
        </authorList>
    </citation>
    <scope>NUCLEOTIDE SEQUENCE</scope>
    <source>
        <strain evidence="7">Expedition CK06-06</strain>
    </source>
</reference>
<keyword evidence="3" id="KW-0560">Oxidoreductase</keyword>
<dbReference type="InterPro" id="IPR051460">
    <property type="entry name" value="HdrC_iron-sulfur_subunit"/>
</dbReference>
<evidence type="ECO:0000256" key="3">
    <source>
        <dbReference type="ARBA" id="ARBA00023002"/>
    </source>
</evidence>
<sequence length="231" mass="26233">LVIKVYDYLRQKLPGTGIILGCCGSPTHFLGDQSRFGDMVGWIETEMKRLGASGLLMACPECYQTIKHNAPNIKLKSVYEIMVEHGLPEMAKATANKVFSLHDPCNARWEKEWQDSVRALVKEMGYQIEEMEYSKENTRCCGLGGMVPYADFELANRITKKRVDEASYDILTYCAACREVFATHKPSLHILDLIFSPDWEKGVSEPPKTGNYIRFLRYGCPNEFVSRNITS</sequence>
<dbReference type="GO" id="GO:0016491">
    <property type="term" value="F:oxidoreductase activity"/>
    <property type="evidence" value="ECO:0007669"/>
    <property type="project" value="UniProtKB-KW"/>
</dbReference>
<keyword evidence="2" id="KW-0479">Metal-binding</keyword>
<dbReference type="Pfam" id="PF02754">
    <property type="entry name" value="CCG"/>
    <property type="match status" value="2"/>
</dbReference>
<evidence type="ECO:0000313" key="7">
    <source>
        <dbReference type="EMBL" id="GAI30516.1"/>
    </source>
</evidence>
<dbReference type="GO" id="GO:0046872">
    <property type="term" value="F:metal ion binding"/>
    <property type="evidence" value="ECO:0007669"/>
    <property type="project" value="UniProtKB-KW"/>
</dbReference>
<feature type="domain" description="Cysteine-rich" evidence="6">
    <location>
        <begin position="101"/>
        <end position="178"/>
    </location>
</feature>
<dbReference type="GO" id="GO:0051539">
    <property type="term" value="F:4 iron, 4 sulfur cluster binding"/>
    <property type="evidence" value="ECO:0007669"/>
    <property type="project" value="UniProtKB-KW"/>
</dbReference>
<gene>
    <name evidence="7" type="ORF">S06H3_28674</name>
</gene>
<dbReference type="InterPro" id="IPR004017">
    <property type="entry name" value="Cys_rich_dom"/>
</dbReference>
<keyword evidence="4" id="KW-0408">Iron</keyword>
<keyword evidence="5" id="KW-0411">Iron-sulfur</keyword>
<dbReference type="PANTHER" id="PTHR43255:SF1">
    <property type="entry name" value="IRON-SULFUR-BINDING OXIDOREDUCTASE FADF-RELATED"/>
    <property type="match status" value="1"/>
</dbReference>
<proteinExistence type="predicted"/>
<accession>X1NJX9</accession>
<evidence type="ECO:0000259" key="6">
    <source>
        <dbReference type="Pfam" id="PF02754"/>
    </source>
</evidence>
<evidence type="ECO:0000256" key="1">
    <source>
        <dbReference type="ARBA" id="ARBA00022485"/>
    </source>
</evidence>
<comment type="caution">
    <text evidence="7">The sequence shown here is derived from an EMBL/GenBank/DDBJ whole genome shotgun (WGS) entry which is preliminary data.</text>
</comment>
<dbReference type="EMBL" id="BARV01016751">
    <property type="protein sequence ID" value="GAI30516.1"/>
    <property type="molecule type" value="Genomic_DNA"/>
</dbReference>
<organism evidence="7">
    <name type="scientific">marine sediment metagenome</name>
    <dbReference type="NCBI Taxonomy" id="412755"/>
    <lineage>
        <taxon>unclassified sequences</taxon>
        <taxon>metagenomes</taxon>
        <taxon>ecological metagenomes</taxon>
    </lineage>
</organism>
<feature type="domain" description="Cysteine-rich" evidence="6">
    <location>
        <begin position="21"/>
        <end position="67"/>
    </location>
</feature>
<evidence type="ECO:0000256" key="2">
    <source>
        <dbReference type="ARBA" id="ARBA00022723"/>
    </source>
</evidence>
<dbReference type="PANTHER" id="PTHR43255">
    <property type="entry name" value="IRON-SULFUR-BINDING OXIDOREDUCTASE FADF-RELATED-RELATED"/>
    <property type="match status" value="1"/>
</dbReference>